<dbReference type="AlphaFoldDB" id="A0AAG5DDD9"/>
<proteinExistence type="predicted"/>
<reference evidence="1" key="1">
    <citation type="submission" date="2024-04" db="UniProtKB">
        <authorList>
            <consortium name="EnsemblMetazoa"/>
        </authorList>
    </citation>
    <scope>IDENTIFICATION</scope>
    <source>
        <strain evidence="1">EBRO</strain>
    </source>
</reference>
<sequence>MVVIAHVVLLRLVRRRRGRIVHHRVPVRHVAIRRHLVVHITVRGSRCRRRRRCRRLLRGQTRPGRAATPHPAALVRLTTAQQRAHAERVLFLRLRQRLRLPTRPVLVVRVLLHMHRPQPFRLVDERALLLLGQVLPLRAEPLRDFRVVHLRIVGRHLSPLAARPHHERVHRTLYAVRVLLGRLARVVVVVVHPQQPPAMMVMMVMQTAPSAGRDVMLAGTTGRSEPRRRAVLRVSTH</sequence>
<keyword evidence="2" id="KW-1185">Reference proteome</keyword>
<dbReference type="EnsemblMetazoa" id="ENSAATROPT009873">
    <property type="protein sequence ID" value="ENSAATROPP008930"/>
    <property type="gene ID" value="ENSAATROPG008044"/>
</dbReference>
<dbReference type="Proteomes" id="UP000075880">
    <property type="component" value="Unassembled WGS sequence"/>
</dbReference>
<accession>A0AAG5DDD9</accession>
<evidence type="ECO:0000313" key="1">
    <source>
        <dbReference type="EnsemblMetazoa" id="ENSAATROPP008930"/>
    </source>
</evidence>
<name>A0AAG5DDD9_ANOAO</name>
<evidence type="ECO:0000313" key="2">
    <source>
        <dbReference type="Proteomes" id="UP000075880"/>
    </source>
</evidence>
<protein>
    <submittedName>
        <fullName evidence="1">Uncharacterized protein</fullName>
    </submittedName>
</protein>
<organism evidence="1 2">
    <name type="scientific">Anopheles atroparvus</name>
    <name type="common">European mosquito</name>
    <dbReference type="NCBI Taxonomy" id="41427"/>
    <lineage>
        <taxon>Eukaryota</taxon>
        <taxon>Metazoa</taxon>
        <taxon>Ecdysozoa</taxon>
        <taxon>Arthropoda</taxon>
        <taxon>Hexapoda</taxon>
        <taxon>Insecta</taxon>
        <taxon>Pterygota</taxon>
        <taxon>Neoptera</taxon>
        <taxon>Endopterygota</taxon>
        <taxon>Diptera</taxon>
        <taxon>Nematocera</taxon>
        <taxon>Culicoidea</taxon>
        <taxon>Culicidae</taxon>
        <taxon>Anophelinae</taxon>
        <taxon>Anopheles</taxon>
    </lineage>
</organism>